<gene>
    <name evidence="3" type="primary">assT</name>
    <name evidence="3" type="ORF">G3KMM_00467</name>
</gene>
<keyword evidence="1" id="KW-0472">Membrane</keyword>
<keyword evidence="1" id="KW-0812">Transmembrane</keyword>
<dbReference type="InterPro" id="IPR010262">
    <property type="entry name" value="Arylsulfotransferase_bact"/>
</dbReference>
<keyword evidence="4" id="KW-1185">Reference proteome</keyword>
<dbReference type="EMBL" id="PRLL01000019">
    <property type="protein sequence ID" value="RYC73283.1"/>
    <property type="molecule type" value="Genomic_DNA"/>
</dbReference>
<dbReference type="EC" id="2.8.2.22" evidence="3"/>
<dbReference type="Proteomes" id="UP001191004">
    <property type="component" value="Unassembled WGS sequence"/>
</dbReference>
<dbReference type="Pfam" id="PF17425">
    <property type="entry name" value="Arylsulfotran_N"/>
    <property type="match status" value="1"/>
</dbReference>
<dbReference type="InterPro" id="IPR053143">
    <property type="entry name" value="Arylsulfate_ST"/>
</dbReference>
<dbReference type="Pfam" id="PF05935">
    <property type="entry name" value="Arylsulfotrans"/>
    <property type="match status" value="1"/>
</dbReference>
<accession>A0ABY0FJK9</accession>
<name>A0ABY0FJK9_9BACT</name>
<reference evidence="3 4" key="2">
    <citation type="journal article" date="2020" name="Cell Rep.">
        <title>Acquisition and Adaptation of Ultra-small Parasitic Reduced Genome Bacteria to Mammalian Hosts.</title>
        <authorList>
            <person name="McLean J.S."/>
            <person name="Bor B."/>
            <person name="Kerns K.A."/>
            <person name="Liu Q."/>
            <person name="To T.T."/>
            <person name="Solden L."/>
            <person name="Hendrickson E.L."/>
            <person name="Wrighton K."/>
            <person name="Shi W."/>
            <person name="He X."/>
        </authorList>
    </citation>
    <scope>NUCLEOTIDE SEQUENCE [LARGE SCALE GENOMIC DNA]</scope>
    <source>
        <strain evidence="3 4">TM7_KMM_G3_1_HOT_351</strain>
    </source>
</reference>
<evidence type="ECO:0000256" key="1">
    <source>
        <dbReference type="SAM" id="Phobius"/>
    </source>
</evidence>
<dbReference type="InterPro" id="IPR035391">
    <property type="entry name" value="Arylsulfotran_N"/>
</dbReference>
<sequence>MSNTDTRNERTETISDLSLKLKQQKQAKNPKIRVRLTQKFKKPTYFTAHFMVFLVVFISLVFCLAYLSNRGENTDLIKLSPSQIALQKEYEKDFTSTGHTIKNPNIILNPYKTSPLTALIIFETEDEVSPTVTILGKDPKTTLSHDFVKAKKHYLPIYGLYPDTTNKIRITYETPVKTGEQKTDASIARTGNVIDENSAAKKLEQYESEHITEVGNQFTPVNHEINQELQKESQPNLKNIVETIDREFEIKTEPLPENLPKATLVNSDKSKLSSDFYFFSPATKNNYMTAYDINGDLRWYLKNTALWENTKLNNGHLLISTERLVNPPYYMTGLYEIDLLGKIYAEYSLPGGYHHDYFELENGNLIVASNNFSSQNHTVEDYIVELDRKTGQIVKRIDLQKVLKKDDGKNENWTEYDWFHNNSVYYDKNSDSLILSGRHQDAVISINYTTTDINWILGDPTNWSSFYQKYFLKPIGQNFEYQWSQHAAKITPDGYLTLFDNGNNKSKNPESYIKANSSYSRAVVYKIDTAQKTVEQVWQYGKERGSDFYSPYISDFDLLSQNHYLVLSGGIVKSDGIPSNQPAGLTTGHVELLSNTVELLNNQVIFELHIPTNNYRVEKMDPYAGVNYTMQSAKQLGTLDLTDPEERKQGFITNTEVDQDFLKRHDITLKNEEDRLIFSGRFHREDNVRVGLYRNFYTNLYQVPVSKHPHTALCVDVFSEDENQNGINVTKYINKDGLRGNYSVYIEYNGKLYNTGKYFNAK</sequence>
<protein>
    <submittedName>
        <fullName evidence="3">Arylsulfate sulfotransferase AssT</fullName>
        <ecNumber evidence="3">2.8.2.22</ecNumber>
    </submittedName>
</protein>
<comment type="caution">
    <text evidence="3">The sequence shown here is derived from an EMBL/GenBank/DDBJ whole genome shotgun (WGS) entry which is preliminary data.</text>
</comment>
<feature type="domain" description="Arylsulfotransferase N-terminal" evidence="2">
    <location>
        <begin position="106"/>
        <end position="182"/>
    </location>
</feature>
<dbReference type="PANTHER" id="PTHR35340:SF10">
    <property type="entry name" value="CYTOPLASMIC PROTEIN"/>
    <property type="match status" value="1"/>
</dbReference>
<dbReference type="InterPro" id="IPR038477">
    <property type="entry name" value="ASST_N_sf"/>
</dbReference>
<reference evidence="3 4" key="1">
    <citation type="journal article" date="2018" name="bioRxiv">
        <title>Evidence of independent acquisition and adaption of ultra-small bacteria to human hosts across the highly diverse yet reduced genomes of the phylum Saccharibacteria.</title>
        <authorList>
            <person name="McLean J.S."/>
            <person name="Bor B."/>
            <person name="To T.T."/>
            <person name="Liu Q."/>
            <person name="Kearns K.A."/>
            <person name="Solden L.M."/>
            <person name="Wrighton K.C."/>
            <person name="He X."/>
            <person name="Shi W."/>
        </authorList>
    </citation>
    <scope>NUCLEOTIDE SEQUENCE [LARGE SCALE GENOMIC DNA]</scope>
    <source>
        <strain evidence="3 4">TM7_KMM_G3_1_HOT_351</strain>
    </source>
</reference>
<dbReference type="RefSeq" id="WP_129605076.1">
    <property type="nucleotide sequence ID" value="NZ_PRLL01000019.1"/>
</dbReference>
<keyword evidence="3" id="KW-0808">Transferase</keyword>
<dbReference type="Gene3D" id="2.60.40.3100">
    <property type="entry name" value="Arylsulphate sulphotransferase monomer, N-terminal domain"/>
    <property type="match status" value="1"/>
</dbReference>
<evidence type="ECO:0000313" key="3">
    <source>
        <dbReference type="EMBL" id="RYC73283.1"/>
    </source>
</evidence>
<proteinExistence type="predicted"/>
<organism evidence="3 4">
    <name type="scientific">Candidatus Nanosyncoccus nanoralicus</name>
    <dbReference type="NCBI Taxonomy" id="2171996"/>
    <lineage>
        <taxon>Bacteria</taxon>
        <taxon>Candidatus Saccharimonadota</taxon>
        <taxon>Candidatus Nanosyncoccalia</taxon>
        <taxon>Candidatus Nanosyncoccales</taxon>
        <taxon>Candidatus Nanosyncoccaceae</taxon>
        <taxon>Candidatus Nanosyncoccus</taxon>
    </lineage>
</organism>
<dbReference type="GO" id="GO:0047686">
    <property type="term" value="F:arylsulfate sulfotransferase activity"/>
    <property type="evidence" value="ECO:0007669"/>
    <property type="project" value="UniProtKB-EC"/>
</dbReference>
<feature type="transmembrane region" description="Helical" evidence="1">
    <location>
        <begin position="45"/>
        <end position="67"/>
    </location>
</feature>
<evidence type="ECO:0000259" key="2">
    <source>
        <dbReference type="Pfam" id="PF17425"/>
    </source>
</evidence>
<dbReference type="PANTHER" id="PTHR35340">
    <property type="entry name" value="PQQ ENZYME REPEAT PROTEIN-RELATED"/>
    <property type="match status" value="1"/>
</dbReference>
<keyword evidence="1" id="KW-1133">Transmembrane helix</keyword>
<evidence type="ECO:0000313" key="4">
    <source>
        <dbReference type="Proteomes" id="UP001191004"/>
    </source>
</evidence>